<keyword evidence="2" id="KW-0472">Membrane</keyword>
<organism evidence="3 4">
    <name type="scientific">Aplysia californica</name>
    <name type="common">California sea hare</name>
    <dbReference type="NCBI Taxonomy" id="6500"/>
    <lineage>
        <taxon>Eukaryota</taxon>
        <taxon>Metazoa</taxon>
        <taxon>Spiralia</taxon>
        <taxon>Lophotrochozoa</taxon>
        <taxon>Mollusca</taxon>
        <taxon>Gastropoda</taxon>
        <taxon>Heterobranchia</taxon>
        <taxon>Euthyneura</taxon>
        <taxon>Tectipleura</taxon>
        <taxon>Aplysiida</taxon>
        <taxon>Aplysioidea</taxon>
        <taxon>Aplysiidae</taxon>
        <taxon>Aplysia</taxon>
    </lineage>
</organism>
<feature type="region of interest" description="Disordered" evidence="1">
    <location>
        <begin position="210"/>
        <end position="269"/>
    </location>
</feature>
<evidence type="ECO:0000313" key="3">
    <source>
        <dbReference type="Proteomes" id="UP000694888"/>
    </source>
</evidence>
<feature type="compositionally biased region" description="Polar residues" evidence="1">
    <location>
        <begin position="355"/>
        <end position="369"/>
    </location>
</feature>
<dbReference type="GeneID" id="101860084"/>
<feature type="transmembrane region" description="Helical" evidence="2">
    <location>
        <begin position="165"/>
        <end position="186"/>
    </location>
</feature>
<feature type="compositionally biased region" description="Low complexity" evidence="1">
    <location>
        <begin position="386"/>
        <end position="401"/>
    </location>
</feature>
<keyword evidence="2" id="KW-1133">Transmembrane helix</keyword>
<feature type="compositionally biased region" description="Polar residues" evidence="1">
    <location>
        <begin position="311"/>
        <end position="322"/>
    </location>
</feature>
<sequence>MEEVVAALFKVGIVAYGPASLLYAVGSFTDNWLEFQYEGLAKTYSAGLFKECFRKSTKHEDAETNHGTEEGNFFIDCERYENNGVPGYIHETRCLMVLGMICLFTALVMGFKFLRGRNCRIGCIVFTLTKACVVSCCGVGFGHIGLNYYLNGYPKKRYPEATTGWSYRTVLTSLHMAVICAGLIMLPRVYGQVSKLLGIKPLRVLDPGSLEDAESNDSDPEAVDRPSDRVGDRPGDRAVLSVVDENVEDPVDREERALREAEESPRSFPTARSLHPIYLNDIDPNAITDGMNELRAYVQELEDDESEYHTAGSSSSDSNANRVNAAPHSDETDPPPAYHLVQDSNLSPQLRHDNATSSPQEHNDSSTPPSYEDVIRGLYTTYSVIPATAPGPSTTTASMPSDTSASSETIS</sequence>
<keyword evidence="2" id="KW-0812">Transmembrane</keyword>
<accession>A0ABM0JIY3</accession>
<protein>
    <submittedName>
        <fullName evidence="4">Uncharacterized protein LOC101860084 isoform X1</fullName>
    </submittedName>
</protein>
<feature type="transmembrane region" description="Helical" evidence="2">
    <location>
        <begin position="7"/>
        <end position="25"/>
    </location>
</feature>
<feature type="transmembrane region" description="Helical" evidence="2">
    <location>
        <begin position="95"/>
        <end position="114"/>
    </location>
</feature>
<evidence type="ECO:0000313" key="4">
    <source>
        <dbReference type="RefSeq" id="XP_005094733.1"/>
    </source>
</evidence>
<dbReference type="Proteomes" id="UP000694888">
    <property type="component" value="Unplaced"/>
</dbReference>
<keyword evidence="3" id="KW-1185">Reference proteome</keyword>
<feature type="transmembrane region" description="Helical" evidence="2">
    <location>
        <begin position="121"/>
        <end position="145"/>
    </location>
</feature>
<evidence type="ECO:0000256" key="2">
    <source>
        <dbReference type="SAM" id="Phobius"/>
    </source>
</evidence>
<gene>
    <name evidence="4" type="primary">LOC101860084</name>
</gene>
<evidence type="ECO:0000256" key="1">
    <source>
        <dbReference type="SAM" id="MobiDB-lite"/>
    </source>
</evidence>
<name>A0ABM0JIY3_APLCA</name>
<dbReference type="RefSeq" id="XP_005094733.1">
    <property type="nucleotide sequence ID" value="XM_005094676.3"/>
</dbReference>
<dbReference type="Gene3D" id="1.20.140.150">
    <property type="match status" value="1"/>
</dbReference>
<proteinExistence type="predicted"/>
<feature type="compositionally biased region" description="Polar residues" evidence="1">
    <location>
        <begin position="402"/>
        <end position="411"/>
    </location>
</feature>
<feature type="compositionally biased region" description="Basic and acidic residues" evidence="1">
    <location>
        <begin position="222"/>
        <end position="236"/>
    </location>
</feature>
<feature type="compositionally biased region" description="Basic and acidic residues" evidence="1">
    <location>
        <begin position="253"/>
        <end position="265"/>
    </location>
</feature>
<feature type="region of interest" description="Disordered" evidence="1">
    <location>
        <begin position="303"/>
        <end position="411"/>
    </location>
</feature>
<feature type="compositionally biased region" description="Acidic residues" evidence="1">
    <location>
        <begin position="210"/>
        <end position="221"/>
    </location>
</feature>
<reference evidence="4" key="1">
    <citation type="submission" date="2025-08" db="UniProtKB">
        <authorList>
            <consortium name="RefSeq"/>
        </authorList>
    </citation>
    <scope>IDENTIFICATION</scope>
</reference>